<dbReference type="EMBL" id="DTLB01000008">
    <property type="protein sequence ID" value="HFW31661.1"/>
    <property type="molecule type" value="Genomic_DNA"/>
</dbReference>
<dbReference type="Pfam" id="PF19769">
    <property type="entry name" value="CPxCG_zf"/>
    <property type="match status" value="1"/>
</dbReference>
<dbReference type="AlphaFoldDB" id="A0A7C3RCE2"/>
<reference evidence="1" key="1">
    <citation type="journal article" date="2020" name="mSystems">
        <title>Genome- and Community-Level Interaction Insights into Carbon Utilization and Element Cycling Functions of Hydrothermarchaeota in Hydrothermal Sediment.</title>
        <authorList>
            <person name="Zhou Z."/>
            <person name="Liu Y."/>
            <person name="Xu W."/>
            <person name="Pan J."/>
            <person name="Luo Z.H."/>
            <person name="Li M."/>
        </authorList>
    </citation>
    <scope>NUCLEOTIDE SEQUENCE [LARGE SCALE GENOMIC DNA]</scope>
    <source>
        <strain evidence="1">SpSt-87</strain>
    </source>
</reference>
<sequence>MRVEIYCDNCRELTEHEIVKSGLYKCLICGTHVHQVPEKEVELKAIFSRDKETVIGTVKLSEGEELVKGSELVVDFGAESRLGRITAIQLKDGRTVEFARAKDAQAVWLKETGEVYVKFSLHKRSVTTPYKVLFDGETEFMVGEEIEFDGRKFVITRIKLIDGRVLRKEGEKAFAKDIKRVYATYSP</sequence>
<protein>
    <recommendedName>
        <fullName evidence="2">Archaeal Zn-finger protein</fullName>
    </recommendedName>
</protein>
<proteinExistence type="predicted"/>
<evidence type="ECO:0008006" key="2">
    <source>
        <dbReference type="Google" id="ProtNLM"/>
    </source>
</evidence>
<dbReference type="PIRSF" id="PIRSF015877">
    <property type="entry name" value="UCP015877"/>
    <property type="match status" value="1"/>
</dbReference>
<gene>
    <name evidence="1" type="ORF">ENW66_01715</name>
</gene>
<dbReference type="PANTHER" id="PTHR42195">
    <property type="entry name" value="UCP015877 FAMILY PROTEIN"/>
    <property type="match status" value="1"/>
</dbReference>
<organism evidence="1">
    <name type="scientific">Archaeoglobus fulgidus</name>
    <dbReference type="NCBI Taxonomy" id="2234"/>
    <lineage>
        <taxon>Archaea</taxon>
        <taxon>Methanobacteriati</taxon>
        <taxon>Methanobacteriota</taxon>
        <taxon>Archaeoglobi</taxon>
        <taxon>Archaeoglobales</taxon>
        <taxon>Archaeoglobaceae</taxon>
        <taxon>Archaeoglobus</taxon>
    </lineage>
</organism>
<comment type="caution">
    <text evidence="1">The sequence shown here is derived from an EMBL/GenBank/DDBJ whole genome shotgun (WGS) entry which is preliminary data.</text>
</comment>
<name>A0A7C3RCE2_ARCFL</name>
<dbReference type="PANTHER" id="PTHR42195:SF1">
    <property type="entry name" value="ZINC FINGER PROTEIN"/>
    <property type="match status" value="1"/>
</dbReference>
<dbReference type="InterPro" id="IPR012041">
    <property type="entry name" value="Znf_CPxCG-like"/>
</dbReference>
<evidence type="ECO:0000313" key="1">
    <source>
        <dbReference type="EMBL" id="HFW31661.1"/>
    </source>
</evidence>
<accession>A0A7C3RCE2</accession>